<dbReference type="Pfam" id="PF11970">
    <property type="entry name" value="GPR_Gpa2_C"/>
    <property type="match status" value="1"/>
</dbReference>
<keyword evidence="3 6" id="KW-1133">Transmembrane helix</keyword>
<dbReference type="SUPFAM" id="SSF81321">
    <property type="entry name" value="Family A G protein-coupled receptor-like"/>
    <property type="match status" value="1"/>
</dbReference>
<feature type="transmembrane region" description="Helical" evidence="6">
    <location>
        <begin position="18"/>
        <end position="45"/>
    </location>
</feature>
<comment type="subcellular location">
    <subcellularLocation>
        <location evidence="1">Membrane</location>
        <topology evidence="1">Multi-pass membrane protein</topology>
    </subcellularLocation>
</comment>
<feature type="transmembrane region" description="Helical" evidence="6">
    <location>
        <begin position="108"/>
        <end position="127"/>
    </location>
</feature>
<feature type="transmembrane region" description="Helical" evidence="6">
    <location>
        <begin position="57"/>
        <end position="77"/>
    </location>
</feature>
<evidence type="ECO:0000259" key="7">
    <source>
        <dbReference type="PROSITE" id="PS50261"/>
    </source>
</evidence>
<dbReference type="InterPro" id="IPR022596">
    <property type="entry name" value="GPR1/2/3_C"/>
</dbReference>
<dbReference type="AlphaFoldDB" id="A0A6A6JJW7"/>
<feature type="compositionally biased region" description="Basic residues" evidence="5">
    <location>
        <begin position="337"/>
        <end position="353"/>
    </location>
</feature>
<feature type="region of interest" description="Disordered" evidence="5">
    <location>
        <begin position="327"/>
        <end position="388"/>
    </location>
</feature>
<feature type="transmembrane region" description="Helical" evidence="6">
    <location>
        <begin position="183"/>
        <end position="204"/>
    </location>
</feature>
<dbReference type="Gene3D" id="1.20.1070.10">
    <property type="entry name" value="Rhodopsin 7-helix transmembrane proteins"/>
    <property type="match status" value="1"/>
</dbReference>
<dbReference type="GO" id="GO:0007189">
    <property type="term" value="P:adenylate cyclase-activating G protein-coupled receptor signaling pathway"/>
    <property type="evidence" value="ECO:0007669"/>
    <property type="project" value="TreeGrafter"/>
</dbReference>
<evidence type="ECO:0000313" key="8">
    <source>
        <dbReference type="EMBL" id="KAF2275986.1"/>
    </source>
</evidence>
<feature type="region of interest" description="Disordered" evidence="5">
    <location>
        <begin position="405"/>
        <end position="450"/>
    </location>
</feature>
<keyword evidence="2 6" id="KW-0812">Transmembrane</keyword>
<proteinExistence type="predicted"/>
<feature type="compositionally biased region" description="Basic and acidic residues" evidence="5">
    <location>
        <begin position="432"/>
        <end position="443"/>
    </location>
</feature>
<keyword evidence="4 6" id="KW-0472">Membrane</keyword>
<dbReference type="OrthoDB" id="100006at2759"/>
<feature type="transmembrane region" description="Helical" evidence="6">
    <location>
        <begin position="224"/>
        <end position="245"/>
    </location>
</feature>
<dbReference type="GO" id="GO:0004930">
    <property type="term" value="F:G protein-coupled receptor activity"/>
    <property type="evidence" value="ECO:0007669"/>
    <property type="project" value="TreeGrafter"/>
</dbReference>
<dbReference type="EMBL" id="ML986495">
    <property type="protein sequence ID" value="KAF2275986.1"/>
    <property type="molecule type" value="Genomic_DNA"/>
</dbReference>
<dbReference type="InterPro" id="IPR017981">
    <property type="entry name" value="GPCR_2-like_7TM"/>
</dbReference>
<evidence type="ECO:0000256" key="1">
    <source>
        <dbReference type="ARBA" id="ARBA00004141"/>
    </source>
</evidence>
<organism evidence="8 9">
    <name type="scientific">Westerdykella ornata</name>
    <dbReference type="NCBI Taxonomy" id="318751"/>
    <lineage>
        <taxon>Eukaryota</taxon>
        <taxon>Fungi</taxon>
        <taxon>Dikarya</taxon>
        <taxon>Ascomycota</taxon>
        <taxon>Pezizomycotina</taxon>
        <taxon>Dothideomycetes</taxon>
        <taxon>Pleosporomycetidae</taxon>
        <taxon>Pleosporales</taxon>
        <taxon>Sporormiaceae</taxon>
        <taxon>Westerdykella</taxon>
    </lineage>
</organism>
<evidence type="ECO:0000256" key="2">
    <source>
        <dbReference type="ARBA" id="ARBA00022692"/>
    </source>
</evidence>
<name>A0A6A6JJW7_WESOR</name>
<evidence type="ECO:0000313" key="9">
    <source>
        <dbReference type="Proteomes" id="UP000800097"/>
    </source>
</evidence>
<feature type="transmembrane region" description="Helical" evidence="6">
    <location>
        <begin position="134"/>
        <end position="156"/>
    </location>
</feature>
<evidence type="ECO:0000256" key="5">
    <source>
        <dbReference type="SAM" id="MobiDB-lite"/>
    </source>
</evidence>
<accession>A0A6A6JJW7</accession>
<dbReference type="GO" id="GO:0005886">
    <property type="term" value="C:plasma membrane"/>
    <property type="evidence" value="ECO:0007669"/>
    <property type="project" value="TreeGrafter"/>
</dbReference>
<reference evidence="8" key="1">
    <citation type="journal article" date="2020" name="Stud. Mycol.">
        <title>101 Dothideomycetes genomes: a test case for predicting lifestyles and emergence of pathogens.</title>
        <authorList>
            <person name="Haridas S."/>
            <person name="Albert R."/>
            <person name="Binder M."/>
            <person name="Bloem J."/>
            <person name="Labutti K."/>
            <person name="Salamov A."/>
            <person name="Andreopoulos B."/>
            <person name="Baker S."/>
            <person name="Barry K."/>
            <person name="Bills G."/>
            <person name="Bluhm B."/>
            <person name="Cannon C."/>
            <person name="Castanera R."/>
            <person name="Culley D."/>
            <person name="Daum C."/>
            <person name="Ezra D."/>
            <person name="Gonzalez J."/>
            <person name="Henrissat B."/>
            <person name="Kuo A."/>
            <person name="Liang C."/>
            <person name="Lipzen A."/>
            <person name="Lutzoni F."/>
            <person name="Magnuson J."/>
            <person name="Mondo S."/>
            <person name="Nolan M."/>
            <person name="Ohm R."/>
            <person name="Pangilinan J."/>
            <person name="Park H.-J."/>
            <person name="Ramirez L."/>
            <person name="Alfaro M."/>
            <person name="Sun H."/>
            <person name="Tritt A."/>
            <person name="Yoshinaga Y."/>
            <person name="Zwiers L.-H."/>
            <person name="Turgeon B."/>
            <person name="Goodwin S."/>
            <person name="Spatafora J."/>
            <person name="Crous P."/>
            <person name="Grigoriev I."/>
        </authorList>
    </citation>
    <scope>NUCLEOTIDE SEQUENCE</scope>
    <source>
        <strain evidence="8">CBS 379.55</strain>
    </source>
</reference>
<keyword evidence="9" id="KW-1185">Reference proteome</keyword>
<feature type="domain" description="G-protein coupled receptors family 2 profile 2" evidence="7">
    <location>
        <begin position="22"/>
        <end position="282"/>
    </location>
</feature>
<evidence type="ECO:0000256" key="4">
    <source>
        <dbReference type="ARBA" id="ARBA00023136"/>
    </source>
</evidence>
<protein>
    <submittedName>
        <fullName evidence="8">Integral membrane protein-like protein</fullName>
    </submittedName>
</protein>
<dbReference type="RefSeq" id="XP_033653525.1">
    <property type="nucleotide sequence ID" value="XM_033800305.1"/>
</dbReference>
<sequence>MDEVSSTLPQIPPHIHPWLRAVVALGFLSFIASVTLLVLLAYRLIQWRIKSKRSNQFVILIFNLLWADIQQSLAFLLNVEWLRLDSVVVENPICFAQGWLVSTGDLASGVWCFLIGLHTFASVILDYRLKPRTFFVAIVAMWVFIYGVSVIPVAMFEEESYVRSGVWCWIHHDLKDLRLWTHYVWIFIFEFGNVIVYAIIYTILLQRVRSGAYTPSEAKHAKAISNLMVVYPIVYVVCTLPLASARMAAMSNKPPSLARLCLSGAMITSNGWLDVLLYTLTRRIMIFSDEPPADDNGIDTFSAFWSASGKRFGAACTIEAGGAPVVLKGDSAPSSRSHAHGGRRSRSRSHHWRQAAGRGLISLSSSKNESADDLCKNPSSSSASAGHFEMGDRDIKLVTTTYVHSEPAAPEDVEEMEKEARRNRPRTPVGRWSEESAGGKELEMQLARMG</sequence>
<gene>
    <name evidence="8" type="ORF">EI97DRAFT_450758</name>
</gene>
<dbReference type="GeneID" id="54553480"/>
<dbReference type="PROSITE" id="PS50261">
    <property type="entry name" value="G_PROTEIN_RECEP_F2_4"/>
    <property type="match status" value="1"/>
</dbReference>
<dbReference type="PANTHER" id="PTHR23112:SF37">
    <property type="entry name" value="G PROTEIN-COUPLED RECEPTOR GPR1"/>
    <property type="match status" value="1"/>
</dbReference>
<dbReference type="PANTHER" id="PTHR23112">
    <property type="entry name" value="G PROTEIN-COUPLED RECEPTOR 157-RELATED"/>
    <property type="match status" value="1"/>
</dbReference>
<dbReference type="GO" id="GO:0007166">
    <property type="term" value="P:cell surface receptor signaling pathway"/>
    <property type="evidence" value="ECO:0007669"/>
    <property type="project" value="InterPro"/>
</dbReference>
<evidence type="ECO:0000256" key="3">
    <source>
        <dbReference type="ARBA" id="ARBA00022989"/>
    </source>
</evidence>
<evidence type="ECO:0000256" key="6">
    <source>
        <dbReference type="SAM" id="Phobius"/>
    </source>
</evidence>
<dbReference type="Proteomes" id="UP000800097">
    <property type="component" value="Unassembled WGS sequence"/>
</dbReference>